<organism evidence="2 3">
    <name type="scientific">Mycena belliarum</name>
    <dbReference type="NCBI Taxonomy" id="1033014"/>
    <lineage>
        <taxon>Eukaryota</taxon>
        <taxon>Fungi</taxon>
        <taxon>Dikarya</taxon>
        <taxon>Basidiomycota</taxon>
        <taxon>Agaricomycotina</taxon>
        <taxon>Agaricomycetes</taxon>
        <taxon>Agaricomycetidae</taxon>
        <taxon>Agaricales</taxon>
        <taxon>Marasmiineae</taxon>
        <taxon>Mycenaceae</taxon>
        <taxon>Mycena</taxon>
    </lineage>
</organism>
<comment type="caution">
    <text evidence="2">The sequence shown here is derived from an EMBL/GenBank/DDBJ whole genome shotgun (WGS) entry which is preliminary data.</text>
</comment>
<dbReference type="InterPro" id="IPR052186">
    <property type="entry name" value="Hydantoin_racemase-like"/>
</dbReference>
<evidence type="ECO:0000313" key="3">
    <source>
        <dbReference type="Proteomes" id="UP001222325"/>
    </source>
</evidence>
<dbReference type="Pfam" id="PF01177">
    <property type="entry name" value="Asp_Glu_race"/>
    <property type="match status" value="1"/>
</dbReference>
<gene>
    <name evidence="2" type="ORF">B0H15DRAFT_813459</name>
</gene>
<dbReference type="PANTHER" id="PTHR28047">
    <property type="entry name" value="PROTEIN DCG1"/>
    <property type="match status" value="1"/>
</dbReference>
<keyword evidence="3" id="KW-1185">Reference proteome</keyword>
<evidence type="ECO:0000313" key="2">
    <source>
        <dbReference type="EMBL" id="KAJ7102168.1"/>
    </source>
</evidence>
<dbReference type="InterPro" id="IPR053714">
    <property type="entry name" value="Iso_Racemase_Enz_sf"/>
</dbReference>
<proteinExistence type="inferred from homology"/>
<sequence>MPISVLIINPNSSRSVTTGLEEVLKATAETTLTFYTAPADAPPSINDVTTGTLSAAVCFRDMVGKGLIDKYDGFLVSCFSDHPLVQMLREATKKPTIGILQAAITHSLLCGQRFGIVSTGSGYRYSRYSEVRAFLGGDSDKFGGLAMTSLGVVELREGSREHIERMMKKAGAELAGMGCDVIILGCAGMAGMESLIREGVIESGFGAVRVVDGNKAGVEMIAALVRLATE</sequence>
<protein>
    <submittedName>
        <fullName evidence="2">Asp/Glu/hydantoin racemase</fullName>
    </submittedName>
</protein>
<dbReference type="PANTHER" id="PTHR28047:SF5">
    <property type="entry name" value="PROTEIN DCG1"/>
    <property type="match status" value="1"/>
</dbReference>
<comment type="similarity">
    <text evidence="1">Belongs to the HyuE racemase family.</text>
</comment>
<accession>A0AAD6XWW9</accession>
<dbReference type="EMBL" id="JARJCN010000003">
    <property type="protein sequence ID" value="KAJ7102168.1"/>
    <property type="molecule type" value="Genomic_DNA"/>
</dbReference>
<dbReference type="Gene3D" id="3.40.50.12500">
    <property type="match status" value="1"/>
</dbReference>
<reference evidence="2" key="1">
    <citation type="submission" date="2023-03" db="EMBL/GenBank/DDBJ databases">
        <title>Massive genome expansion in bonnet fungi (Mycena s.s.) driven by repeated elements and novel gene families across ecological guilds.</title>
        <authorList>
            <consortium name="Lawrence Berkeley National Laboratory"/>
            <person name="Harder C.B."/>
            <person name="Miyauchi S."/>
            <person name="Viragh M."/>
            <person name="Kuo A."/>
            <person name="Thoen E."/>
            <person name="Andreopoulos B."/>
            <person name="Lu D."/>
            <person name="Skrede I."/>
            <person name="Drula E."/>
            <person name="Henrissat B."/>
            <person name="Morin E."/>
            <person name="Kohler A."/>
            <person name="Barry K."/>
            <person name="LaButti K."/>
            <person name="Morin E."/>
            <person name="Salamov A."/>
            <person name="Lipzen A."/>
            <person name="Mereny Z."/>
            <person name="Hegedus B."/>
            <person name="Baldrian P."/>
            <person name="Stursova M."/>
            <person name="Weitz H."/>
            <person name="Taylor A."/>
            <person name="Grigoriev I.V."/>
            <person name="Nagy L.G."/>
            <person name="Martin F."/>
            <person name="Kauserud H."/>
        </authorList>
    </citation>
    <scope>NUCLEOTIDE SEQUENCE</scope>
    <source>
        <strain evidence="2">CBHHK173m</strain>
    </source>
</reference>
<dbReference type="GO" id="GO:0047661">
    <property type="term" value="F:amino-acid racemase activity"/>
    <property type="evidence" value="ECO:0007669"/>
    <property type="project" value="InterPro"/>
</dbReference>
<dbReference type="AlphaFoldDB" id="A0AAD6XWW9"/>
<dbReference type="Proteomes" id="UP001222325">
    <property type="component" value="Unassembled WGS sequence"/>
</dbReference>
<name>A0AAD6XWW9_9AGAR</name>
<dbReference type="InterPro" id="IPR015942">
    <property type="entry name" value="Asp/Glu/hydantoin_racemase"/>
</dbReference>
<evidence type="ECO:0000256" key="1">
    <source>
        <dbReference type="ARBA" id="ARBA00038414"/>
    </source>
</evidence>